<organism evidence="1 2">
    <name type="scientific">Zizania palustris</name>
    <name type="common">Northern wild rice</name>
    <dbReference type="NCBI Taxonomy" id="103762"/>
    <lineage>
        <taxon>Eukaryota</taxon>
        <taxon>Viridiplantae</taxon>
        <taxon>Streptophyta</taxon>
        <taxon>Embryophyta</taxon>
        <taxon>Tracheophyta</taxon>
        <taxon>Spermatophyta</taxon>
        <taxon>Magnoliopsida</taxon>
        <taxon>Liliopsida</taxon>
        <taxon>Poales</taxon>
        <taxon>Poaceae</taxon>
        <taxon>BOP clade</taxon>
        <taxon>Oryzoideae</taxon>
        <taxon>Oryzeae</taxon>
        <taxon>Zizaniinae</taxon>
        <taxon>Zizania</taxon>
    </lineage>
</organism>
<evidence type="ECO:0000313" key="2">
    <source>
        <dbReference type="Proteomes" id="UP000729402"/>
    </source>
</evidence>
<comment type="caution">
    <text evidence="1">The sequence shown here is derived from an EMBL/GenBank/DDBJ whole genome shotgun (WGS) entry which is preliminary data.</text>
</comment>
<gene>
    <name evidence="1" type="ORF">GUJ93_ZPchr0002g23462</name>
</gene>
<accession>A0A8J5S7V1</accession>
<reference evidence="1" key="1">
    <citation type="journal article" date="2021" name="bioRxiv">
        <title>Whole Genome Assembly and Annotation of Northern Wild Rice, Zizania palustris L., Supports a Whole Genome Duplication in the Zizania Genus.</title>
        <authorList>
            <person name="Haas M."/>
            <person name="Kono T."/>
            <person name="Macchietto M."/>
            <person name="Millas R."/>
            <person name="McGilp L."/>
            <person name="Shao M."/>
            <person name="Duquette J."/>
            <person name="Hirsch C.N."/>
            <person name="Kimball J."/>
        </authorList>
    </citation>
    <scope>NUCLEOTIDE SEQUENCE</scope>
    <source>
        <tissue evidence="1">Fresh leaf tissue</tissue>
    </source>
</reference>
<sequence>MLKDVSQLYNKITDKHYNFTELADANRALASLCSTHDLMVQNLDKLRVVCGHLRTVKRERSTGGINKLLYILPVYLHKEGLTLVVACGRDTISYASSIKSLAPDNVFVIQGYVQCVGKQVLDVKLYKQSNVTFNLIRRATDKAPINQCRKKFKQPIHQTKLRNGCL</sequence>
<protein>
    <submittedName>
        <fullName evidence="1">Uncharacterized protein</fullName>
    </submittedName>
</protein>
<keyword evidence="2" id="KW-1185">Reference proteome</keyword>
<proteinExistence type="predicted"/>
<dbReference type="OrthoDB" id="1992240at2759"/>
<dbReference type="Proteomes" id="UP000729402">
    <property type="component" value="Unassembled WGS sequence"/>
</dbReference>
<evidence type="ECO:0000313" key="1">
    <source>
        <dbReference type="EMBL" id="KAG8057355.1"/>
    </source>
</evidence>
<dbReference type="AlphaFoldDB" id="A0A8J5S7V1"/>
<dbReference type="EMBL" id="JAAALK010000287">
    <property type="protein sequence ID" value="KAG8057355.1"/>
    <property type="molecule type" value="Genomic_DNA"/>
</dbReference>
<name>A0A8J5S7V1_ZIZPA</name>
<reference evidence="1" key="2">
    <citation type="submission" date="2021-02" db="EMBL/GenBank/DDBJ databases">
        <authorList>
            <person name="Kimball J.A."/>
            <person name="Haas M.W."/>
            <person name="Macchietto M."/>
            <person name="Kono T."/>
            <person name="Duquette J."/>
            <person name="Shao M."/>
        </authorList>
    </citation>
    <scope>NUCLEOTIDE SEQUENCE</scope>
    <source>
        <tissue evidence="1">Fresh leaf tissue</tissue>
    </source>
</reference>